<keyword evidence="1" id="KW-0812">Transmembrane</keyword>
<name>A0A2A5AUT9_9GAMM</name>
<comment type="caution">
    <text evidence="2">The sequence shown here is derived from an EMBL/GenBank/DDBJ whole genome shotgun (WGS) entry which is preliminary data.</text>
</comment>
<evidence type="ECO:0000256" key="1">
    <source>
        <dbReference type="SAM" id="Phobius"/>
    </source>
</evidence>
<evidence type="ECO:0000313" key="2">
    <source>
        <dbReference type="EMBL" id="PCJ23063.1"/>
    </source>
</evidence>
<evidence type="ECO:0000313" key="3">
    <source>
        <dbReference type="Proteomes" id="UP000218327"/>
    </source>
</evidence>
<feature type="transmembrane region" description="Helical" evidence="1">
    <location>
        <begin position="16"/>
        <end position="35"/>
    </location>
</feature>
<dbReference type="EMBL" id="NVVJ01000045">
    <property type="protein sequence ID" value="PCJ23063.1"/>
    <property type="molecule type" value="Genomic_DNA"/>
</dbReference>
<feature type="transmembrane region" description="Helical" evidence="1">
    <location>
        <begin position="55"/>
        <end position="78"/>
    </location>
</feature>
<protein>
    <submittedName>
        <fullName evidence="2">Uncharacterized protein</fullName>
    </submittedName>
</protein>
<keyword evidence="1" id="KW-1133">Transmembrane helix</keyword>
<keyword evidence="1" id="KW-0472">Membrane</keyword>
<sequence length="147" mass="17126">MEFLNNLRTNFKLRPLWMNGLMLFCAFMTFIYLPWDVFIKPLAEDQEVWFGYMFTGWAAKAGAVLHWAVYGAGVIGFWKMKPWMFPWASLYTLQIAIGMFVWSYLSDRSESDFTGIVTAIPFLILAVALWRAKPRFNNAQSTEPENE</sequence>
<proteinExistence type="predicted"/>
<organism evidence="2 3">
    <name type="scientific">SAR86 cluster bacterium</name>
    <dbReference type="NCBI Taxonomy" id="2030880"/>
    <lineage>
        <taxon>Bacteria</taxon>
        <taxon>Pseudomonadati</taxon>
        <taxon>Pseudomonadota</taxon>
        <taxon>Gammaproteobacteria</taxon>
        <taxon>SAR86 cluster</taxon>
    </lineage>
</organism>
<reference evidence="3" key="1">
    <citation type="submission" date="2017-08" db="EMBL/GenBank/DDBJ databases">
        <title>A dynamic microbial community with high functional redundancy inhabits the cold, oxic subseafloor aquifer.</title>
        <authorList>
            <person name="Tully B.J."/>
            <person name="Wheat C.G."/>
            <person name="Glazer B.T."/>
            <person name="Huber J.A."/>
        </authorList>
    </citation>
    <scope>NUCLEOTIDE SEQUENCE [LARGE SCALE GENOMIC DNA]</scope>
</reference>
<feature type="transmembrane region" description="Helical" evidence="1">
    <location>
        <begin position="111"/>
        <end position="130"/>
    </location>
</feature>
<accession>A0A2A5AUT9</accession>
<dbReference type="Proteomes" id="UP000218327">
    <property type="component" value="Unassembled WGS sequence"/>
</dbReference>
<feature type="transmembrane region" description="Helical" evidence="1">
    <location>
        <begin position="85"/>
        <end position="105"/>
    </location>
</feature>
<gene>
    <name evidence="2" type="ORF">COA96_12745</name>
</gene>
<dbReference type="AlphaFoldDB" id="A0A2A5AUT9"/>